<dbReference type="PATRIC" id="fig|946077.3.peg.371"/>
<dbReference type="Pfam" id="PF13621">
    <property type="entry name" value="Cupin_8"/>
    <property type="match status" value="1"/>
</dbReference>
<gene>
    <name evidence="2" type="ORF">W5A_01810</name>
</gene>
<dbReference type="STRING" id="946077.W5A_01810"/>
<dbReference type="EMBL" id="AJJU01000002">
    <property type="protein sequence ID" value="EID76719.1"/>
    <property type="molecule type" value="Genomic_DNA"/>
</dbReference>
<feature type="domain" description="JmjC" evidence="1">
    <location>
        <begin position="104"/>
        <end position="255"/>
    </location>
</feature>
<dbReference type="PANTHER" id="PTHR12461:SF105">
    <property type="entry name" value="HYPOXIA-INDUCIBLE FACTOR 1-ALPHA INHIBITOR"/>
    <property type="match status" value="1"/>
</dbReference>
<keyword evidence="3" id="KW-1185">Reference proteome</keyword>
<dbReference type="PROSITE" id="PS51184">
    <property type="entry name" value="JMJC"/>
    <property type="match status" value="1"/>
</dbReference>
<accession>I0WK03</accession>
<evidence type="ECO:0000259" key="1">
    <source>
        <dbReference type="PROSITE" id="PS51184"/>
    </source>
</evidence>
<comment type="caution">
    <text evidence="2">The sequence shown here is derived from an EMBL/GenBank/DDBJ whole genome shotgun (WGS) entry which is preliminary data.</text>
</comment>
<protein>
    <submittedName>
        <fullName evidence="2">Transcription factor jumonji domain-containing protein</fullName>
    </submittedName>
</protein>
<evidence type="ECO:0000313" key="2">
    <source>
        <dbReference type="EMBL" id="EID76719.1"/>
    </source>
</evidence>
<name>I0WK03_9FLAO</name>
<dbReference type="InterPro" id="IPR041667">
    <property type="entry name" value="Cupin_8"/>
</dbReference>
<dbReference type="PANTHER" id="PTHR12461">
    <property type="entry name" value="HYPOXIA-INDUCIBLE FACTOR 1 ALPHA INHIBITOR-RELATED"/>
    <property type="match status" value="1"/>
</dbReference>
<proteinExistence type="predicted"/>
<dbReference type="eggNOG" id="COG2850">
    <property type="taxonomic scope" value="Bacteria"/>
</dbReference>
<dbReference type="InterPro" id="IPR003347">
    <property type="entry name" value="JmjC_dom"/>
</dbReference>
<dbReference type="OrthoDB" id="2942327at2"/>
<dbReference type="AlphaFoldDB" id="I0WK03"/>
<dbReference type="Proteomes" id="UP000005938">
    <property type="component" value="Unassembled WGS sequence"/>
</dbReference>
<evidence type="ECO:0000313" key="3">
    <source>
        <dbReference type="Proteomes" id="UP000005938"/>
    </source>
</evidence>
<sequence length="289" mass="34426">MLNLQEIPRVKTISKEDFVNQYLKPQKPVVVEQLTADWPAYEKWQLSYISEIAGQKIVPLYDDRPVDHKDGFNEPHAKMKMSEYISLLQREPTNYRIFLYNLMKEVPSLRNDFRWPEIGLRLVKQLPMLFFGGENSKVFMHFDIDYSNILHFHFHGMKQCVLFAPDQTPYLYKVPHSLISREDIDFDNPDLDKWPALGKAKGYITHLNHGEMLYMPEGYWHYMKYLTPGFSMSLRAFPRRLSNLVKAAYNVFVMRHFDNFMRKRKGQIWIDEKNERAVMDTHKRLGIVK</sequence>
<dbReference type="Gene3D" id="2.60.120.650">
    <property type="entry name" value="Cupin"/>
    <property type="match status" value="1"/>
</dbReference>
<organism evidence="2 3">
    <name type="scientific">Imtechella halotolerans K1</name>
    <dbReference type="NCBI Taxonomy" id="946077"/>
    <lineage>
        <taxon>Bacteria</taxon>
        <taxon>Pseudomonadati</taxon>
        <taxon>Bacteroidota</taxon>
        <taxon>Flavobacteriia</taxon>
        <taxon>Flavobacteriales</taxon>
        <taxon>Flavobacteriaceae</taxon>
        <taxon>Imtechella</taxon>
    </lineage>
</organism>
<dbReference type="SUPFAM" id="SSF51197">
    <property type="entry name" value="Clavaminate synthase-like"/>
    <property type="match status" value="1"/>
</dbReference>
<reference evidence="2 3" key="1">
    <citation type="journal article" date="2012" name="J. Bacteriol.">
        <title>Genome Sequence of the Halotolerant Bacterium Imtechella halotolerans K1T.</title>
        <authorList>
            <person name="Kumar S."/>
            <person name="Vikram S."/>
            <person name="Subramanian S."/>
            <person name="Raghava G.P."/>
            <person name="Pinnaka A.K."/>
        </authorList>
    </citation>
    <scope>NUCLEOTIDE SEQUENCE [LARGE SCALE GENOMIC DNA]</scope>
    <source>
        <strain evidence="2 3">K1</strain>
    </source>
</reference>
<dbReference type="RefSeq" id="WP_008236785.1">
    <property type="nucleotide sequence ID" value="NZ_AJJU01000002.1"/>
</dbReference>
<dbReference type="SMART" id="SM00558">
    <property type="entry name" value="JmjC"/>
    <property type="match status" value="1"/>
</dbReference>